<dbReference type="RefSeq" id="XP_001831992.2">
    <property type="nucleotide sequence ID" value="XM_001831940.2"/>
</dbReference>
<dbReference type="AlphaFoldDB" id="A8NAZ0"/>
<keyword evidence="3" id="KW-0223">Dioxygenase</keyword>
<keyword evidence="2" id="KW-0479">Metal-binding</keyword>
<gene>
    <name evidence="8" type="ORF">CC1G_12694</name>
</gene>
<evidence type="ECO:0000256" key="1">
    <source>
        <dbReference type="ARBA" id="ARBA00001954"/>
    </source>
</evidence>
<dbReference type="GeneID" id="6008475"/>
<keyword evidence="9" id="KW-1185">Reference proteome</keyword>
<dbReference type="Gene3D" id="3.60.130.30">
    <property type="match status" value="1"/>
</dbReference>
<dbReference type="PANTHER" id="PTHR38248:SF2">
    <property type="entry name" value="FUNK1 11"/>
    <property type="match status" value="1"/>
</dbReference>
<evidence type="ECO:0000259" key="7">
    <source>
        <dbReference type="Pfam" id="PF17667"/>
    </source>
</evidence>
<dbReference type="HOGENOM" id="CLU_321834_0_0_1"/>
<dbReference type="GO" id="GO:0046872">
    <property type="term" value="F:metal ion binding"/>
    <property type="evidence" value="ECO:0007669"/>
    <property type="project" value="UniProtKB-KW"/>
</dbReference>
<evidence type="ECO:0000256" key="3">
    <source>
        <dbReference type="ARBA" id="ARBA00022964"/>
    </source>
</evidence>
<dbReference type="GO" id="GO:0051213">
    <property type="term" value="F:dioxygenase activity"/>
    <property type="evidence" value="ECO:0007669"/>
    <property type="project" value="UniProtKB-KW"/>
</dbReference>
<comment type="caution">
    <text evidence="8">The sequence shown here is derived from an EMBL/GenBank/DDBJ whole genome shotgun (WGS) entry which is preliminary data.</text>
</comment>
<feature type="domain" description="Fungal-type protein kinase" evidence="7">
    <location>
        <begin position="129"/>
        <end position="463"/>
    </location>
</feature>
<dbReference type="EMBL" id="AACS02000009">
    <property type="protein sequence ID" value="EAU89821.2"/>
    <property type="molecule type" value="Genomic_DNA"/>
</dbReference>
<protein>
    <submittedName>
        <fullName evidence="8">Uncharacterized protein</fullName>
    </submittedName>
</protein>
<dbReference type="InterPro" id="IPR024779">
    <property type="entry name" value="2OGFeDO_JBP1/TET_oxygenase_dom"/>
</dbReference>
<evidence type="ECO:0000256" key="4">
    <source>
        <dbReference type="ARBA" id="ARBA00023002"/>
    </source>
</evidence>
<dbReference type="SUPFAM" id="SSF56112">
    <property type="entry name" value="Protein kinase-like (PK-like)"/>
    <property type="match status" value="1"/>
</dbReference>
<feature type="domain" description="2OGFeDO JBP1/TET oxygenase" evidence="6">
    <location>
        <begin position="687"/>
        <end position="860"/>
    </location>
</feature>
<dbReference type="OrthoDB" id="3200752at2759"/>
<evidence type="ECO:0000256" key="2">
    <source>
        <dbReference type="ARBA" id="ARBA00022723"/>
    </source>
</evidence>
<dbReference type="Pfam" id="PF12851">
    <property type="entry name" value="Tet_JBP"/>
    <property type="match status" value="1"/>
</dbReference>
<dbReference type="KEGG" id="cci:CC1G_12694"/>
<evidence type="ECO:0000259" key="6">
    <source>
        <dbReference type="Pfam" id="PF12851"/>
    </source>
</evidence>
<evidence type="ECO:0000313" key="9">
    <source>
        <dbReference type="Proteomes" id="UP000001861"/>
    </source>
</evidence>
<dbReference type="Proteomes" id="UP000001861">
    <property type="component" value="Unassembled WGS sequence"/>
</dbReference>
<reference evidence="8 9" key="1">
    <citation type="journal article" date="2010" name="Proc. Natl. Acad. Sci. U.S.A.">
        <title>Insights into evolution of multicellular fungi from the assembled chromosomes of the mushroom Coprinopsis cinerea (Coprinus cinereus).</title>
        <authorList>
            <person name="Stajich J.E."/>
            <person name="Wilke S.K."/>
            <person name="Ahren D."/>
            <person name="Au C.H."/>
            <person name="Birren B.W."/>
            <person name="Borodovsky M."/>
            <person name="Burns C."/>
            <person name="Canback B."/>
            <person name="Casselton L.A."/>
            <person name="Cheng C.K."/>
            <person name="Deng J."/>
            <person name="Dietrich F.S."/>
            <person name="Fargo D.C."/>
            <person name="Farman M.L."/>
            <person name="Gathman A.C."/>
            <person name="Goldberg J."/>
            <person name="Guigo R."/>
            <person name="Hoegger P.J."/>
            <person name="Hooker J.B."/>
            <person name="Huggins A."/>
            <person name="James T.Y."/>
            <person name="Kamada T."/>
            <person name="Kilaru S."/>
            <person name="Kodira C."/>
            <person name="Kues U."/>
            <person name="Kupfer D."/>
            <person name="Kwan H.S."/>
            <person name="Lomsadze A."/>
            <person name="Li W."/>
            <person name="Lilly W.W."/>
            <person name="Ma L.J."/>
            <person name="Mackey A.J."/>
            <person name="Manning G."/>
            <person name="Martin F."/>
            <person name="Muraguchi H."/>
            <person name="Natvig D.O."/>
            <person name="Palmerini H."/>
            <person name="Ramesh M.A."/>
            <person name="Rehmeyer C.J."/>
            <person name="Roe B.A."/>
            <person name="Shenoy N."/>
            <person name="Stanke M."/>
            <person name="Ter-Hovhannisyan V."/>
            <person name="Tunlid A."/>
            <person name="Velagapudi R."/>
            <person name="Vision T.J."/>
            <person name="Zeng Q."/>
            <person name="Zolan M.E."/>
            <person name="Pukkila P.J."/>
        </authorList>
    </citation>
    <scope>NUCLEOTIDE SEQUENCE [LARGE SCALE GENOMIC DNA]</scope>
    <source>
        <strain evidence="9">Okayama-7 / 130 / ATCC MYA-4618 / FGSC 9003</strain>
    </source>
</reference>
<proteinExistence type="predicted"/>
<evidence type="ECO:0000256" key="5">
    <source>
        <dbReference type="ARBA" id="ARBA00023004"/>
    </source>
</evidence>
<dbReference type="InterPro" id="IPR011009">
    <property type="entry name" value="Kinase-like_dom_sf"/>
</dbReference>
<organism evidence="8 9">
    <name type="scientific">Coprinopsis cinerea (strain Okayama-7 / 130 / ATCC MYA-4618 / FGSC 9003)</name>
    <name type="common">Inky cap fungus</name>
    <name type="synonym">Hormographiella aspergillata</name>
    <dbReference type="NCBI Taxonomy" id="240176"/>
    <lineage>
        <taxon>Eukaryota</taxon>
        <taxon>Fungi</taxon>
        <taxon>Dikarya</taxon>
        <taxon>Basidiomycota</taxon>
        <taxon>Agaricomycotina</taxon>
        <taxon>Agaricomycetes</taxon>
        <taxon>Agaricomycetidae</taxon>
        <taxon>Agaricales</taxon>
        <taxon>Agaricineae</taxon>
        <taxon>Psathyrellaceae</taxon>
        <taxon>Coprinopsis</taxon>
    </lineage>
</organism>
<evidence type="ECO:0000313" key="8">
    <source>
        <dbReference type="EMBL" id="EAU89821.2"/>
    </source>
</evidence>
<keyword evidence="5" id="KW-0408">Iron</keyword>
<dbReference type="Gene3D" id="1.10.510.10">
    <property type="entry name" value="Transferase(Phosphotransferase) domain 1"/>
    <property type="match status" value="1"/>
</dbReference>
<comment type="cofactor">
    <cofactor evidence="1">
        <name>Fe(2+)</name>
        <dbReference type="ChEBI" id="CHEBI:29033"/>
    </cofactor>
</comment>
<dbReference type="InParanoid" id="A8NAZ0"/>
<dbReference type="Pfam" id="PF17667">
    <property type="entry name" value="Pkinase_fungal"/>
    <property type="match status" value="1"/>
</dbReference>
<dbReference type="InterPro" id="IPR040976">
    <property type="entry name" value="Pkinase_fungal"/>
</dbReference>
<name>A8NAZ0_COPC7</name>
<keyword evidence="4" id="KW-0560">Oxidoreductase</keyword>
<dbReference type="VEuPathDB" id="FungiDB:CC1G_12694"/>
<accession>A8NAZ0</accession>
<sequence>MKRSPSLTDIEHFLTNHLPNHDISTFNAVVAALKKENALVSARQEVQKSSNPGYEFISLRSLLKTHSPSPTQVIDCLRAICEVVNNALESLGIQVAGDDRLSICANNGIDLSANACFTKKSEGPLSAFDVVVPISIVPLAENKKVGRHVMERIATTMNDDARRAFAYGITISHDQMTLHQATRTRVIHSHPFSLTESADVLLRLFISLLTATDEQLGMDPFVTLLPVGSFLYQLPPEGEWTTPRFYETLDLISYYPSTTLGGRHARIWKVKEVISPSDLRRVAGTPDRVLKDVWVNAGTRTEADVQDALFRDISAITKARGWRKRPIFQDFLESDVDSLAEALQGDNFKRYFSCIVARHIRQPAPDLAPSDKHRCFFVYESVCTPLHEVSTFGEVIDILKQCVTALRLMFCAGWVHRDISTGNILAFKTSSSWQVKLSDLEYATRFPDTDRAGREEIVGTPYFTPHYITSPISNGATSRIIPITQWLNGESSAYAGRPSPMAPPNAEDVDLLAIADPMIALDYLHEKAIYFHQLCFTKYTAPTEPLPHPDWLDLAERLQLYAASDLVMAALKNQIVIDVKLQTLATQEKSTQAVDPQFPPKQDGVSRLISGPVHICDSNGHVLYFHLPRLLTNEQLDVVEEACRDLVNAPHAKLEISPEKKSWRTDPKFFKDSNFCDFTPGVLSLSPCWFMQNHLPPKHQPMVSASIRRRDGKDGAIPFLRAMRSAFSLIGAVLYVLSPAQYDQGVDAWREMLDTNCEAAAPKYADLMSGVLKIWASPFTVTQVISNRQTPFHFDTSGDQNWYDCLLTVGPYKEGRFELKGVGCRFRYERGTVSFLLSRLLEHGTGEVDGERVCLASFMRPEVVKYILKERFYSSRPETFISLQERLGVPAEHRVAFTHM</sequence>
<dbReference type="PANTHER" id="PTHR38248">
    <property type="entry name" value="FUNK1 6"/>
    <property type="match status" value="1"/>
</dbReference>